<evidence type="ECO:0000313" key="9">
    <source>
        <dbReference type="EMBL" id="EAQ50229.1"/>
    </source>
</evidence>
<dbReference type="PANTHER" id="PTHR11142">
    <property type="entry name" value="PSEUDOURIDYLATE SYNTHASE"/>
    <property type="match status" value="1"/>
</dbReference>
<dbReference type="AlphaFoldDB" id="A3XJP2"/>
<dbReference type="Proteomes" id="UP000001601">
    <property type="component" value="Unassembled WGS sequence"/>
</dbReference>
<evidence type="ECO:0000256" key="6">
    <source>
        <dbReference type="PIRSR" id="PIRSR001430-2"/>
    </source>
</evidence>
<feature type="binding site" evidence="4 6">
    <location>
        <position position="121"/>
    </location>
    <ligand>
        <name>substrate</name>
    </ligand>
</feature>
<dbReference type="HAMAP" id="MF_00171">
    <property type="entry name" value="TruA"/>
    <property type="match status" value="1"/>
</dbReference>
<evidence type="ECO:0000256" key="3">
    <source>
        <dbReference type="ARBA" id="ARBA00023235"/>
    </source>
</evidence>
<dbReference type="InterPro" id="IPR020094">
    <property type="entry name" value="TruA/RsuA/RluB/E/F_N"/>
</dbReference>
<keyword evidence="10" id="KW-1185">Reference proteome</keyword>
<dbReference type="PANTHER" id="PTHR11142:SF0">
    <property type="entry name" value="TRNA PSEUDOURIDINE SYNTHASE-LIKE 1"/>
    <property type="match status" value="1"/>
</dbReference>
<comment type="subunit">
    <text evidence="4">Homodimer.</text>
</comment>
<feature type="domain" description="Pseudouridine synthase I TruA alpha/beta" evidence="8">
    <location>
        <begin position="17"/>
        <end position="115"/>
    </location>
</feature>
<keyword evidence="3 4" id="KW-0413">Isomerase</keyword>
<dbReference type="HOGENOM" id="CLU_014673_0_1_10"/>
<dbReference type="InterPro" id="IPR020095">
    <property type="entry name" value="PsdUridine_synth_TruA_C"/>
</dbReference>
<sequence length="263" mass="29747">MHLQSQTRGLRYFIEIAYDGTSYHGWQRQPQSITVQEVLEEALSTLLRSEVPVVGAGRTDAGVHATQLFAHFEIEESYSFEALSHLKFRLNRFLPEAVAVNALLPVSAEAHARFDAVRRSYEYKIHMVKNPFLVNQSYYFEKPLNVDAMNEAAAFLLGRQDFKCFSRSKTDVKTYICEITEARWDQDGAQLKFSISADRFLRNMVRAIVGTLLEIGQGKLKPAALKTIIASRTRSEAGASAPAHGLYLTEVAYPKEIFEKYGE</sequence>
<organism evidence="9 10">
    <name type="scientific">Leeuwenhoekiella blandensis (strain CECT 7118 / CCUG 51940 / KCTC 22103 / MED217)</name>
    <name type="common">Flavobacterium sp. (strain MED217)</name>
    <dbReference type="NCBI Taxonomy" id="398720"/>
    <lineage>
        <taxon>Bacteria</taxon>
        <taxon>Pseudomonadati</taxon>
        <taxon>Bacteroidota</taxon>
        <taxon>Flavobacteriia</taxon>
        <taxon>Flavobacteriales</taxon>
        <taxon>Flavobacteriaceae</taxon>
        <taxon>Leeuwenhoekiella</taxon>
    </lineage>
</organism>
<gene>
    <name evidence="4" type="primary">truA</name>
    <name evidence="9" type="ORF">MED217_04337</name>
</gene>
<keyword evidence="2 4" id="KW-0819">tRNA processing</keyword>
<comment type="similarity">
    <text evidence="1 4 7">Belongs to the tRNA pseudouridine synthase TruA family.</text>
</comment>
<evidence type="ECO:0000259" key="8">
    <source>
        <dbReference type="Pfam" id="PF01416"/>
    </source>
</evidence>
<dbReference type="NCBIfam" id="TIGR00071">
    <property type="entry name" value="hisT_truA"/>
    <property type="match status" value="1"/>
</dbReference>
<comment type="caution">
    <text evidence="4">Lacks conserved residue(s) required for the propagation of feature annotation.</text>
</comment>
<name>A3XJP2_LEEBM</name>
<dbReference type="Gene3D" id="3.30.70.660">
    <property type="entry name" value="Pseudouridine synthase I, catalytic domain, C-terminal subdomain"/>
    <property type="match status" value="1"/>
</dbReference>
<evidence type="ECO:0000256" key="1">
    <source>
        <dbReference type="ARBA" id="ARBA00009375"/>
    </source>
</evidence>
<dbReference type="GO" id="GO:0031119">
    <property type="term" value="P:tRNA pseudouridine synthesis"/>
    <property type="evidence" value="ECO:0007669"/>
    <property type="project" value="UniProtKB-UniRule"/>
</dbReference>
<dbReference type="FunFam" id="3.30.70.580:FF:000001">
    <property type="entry name" value="tRNA pseudouridine synthase A"/>
    <property type="match status" value="1"/>
</dbReference>
<dbReference type="SUPFAM" id="SSF55120">
    <property type="entry name" value="Pseudouridine synthase"/>
    <property type="match status" value="1"/>
</dbReference>
<evidence type="ECO:0000256" key="4">
    <source>
        <dbReference type="HAMAP-Rule" id="MF_00171"/>
    </source>
</evidence>
<dbReference type="InterPro" id="IPR001406">
    <property type="entry name" value="PsdUridine_synth_TruA"/>
</dbReference>
<feature type="active site" description="Nucleophile" evidence="4 5">
    <location>
        <position position="60"/>
    </location>
</feature>
<dbReference type="EC" id="5.4.99.12" evidence="4"/>
<protein>
    <recommendedName>
        <fullName evidence="4">tRNA pseudouridine synthase A</fullName>
        <ecNumber evidence="4">5.4.99.12</ecNumber>
    </recommendedName>
    <alternativeName>
        <fullName evidence="4">tRNA pseudouridine(38-40) synthase</fullName>
    </alternativeName>
    <alternativeName>
        <fullName evidence="4">tRNA pseudouridylate synthase I</fullName>
    </alternativeName>
    <alternativeName>
        <fullName evidence="4">tRNA-uridine isomerase I</fullName>
    </alternativeName>
</protein>
<dbReference type="Pfam" id="PF01416">
    <property type="entry name" value="PseudoU_synth_1"/>
    <property type="match status" value="2"/>
</dbReference>
<dbReference type="STRING" id="398720.MED217_04337"/>
<dbReference type="CDD" id="cd02570">
    <property type="entry name" value="PseudoU_synth_EcTruA"/>
    <property type="match status" value="1"/>
</dbReference>
<proteinExistence type="inferred from homology"/>
<dbReference type="Gene3D" id="3.30.70.580">
    <property type="entry name" value="Pseudouridine synthase I, catalytic domain, N-terminal subdomain"/>
    <property type="match status" value="1"/>
</dbReference>
<evidence type="ECO:0000256" key="7">
    <source>
        <dbReference type="RuleBase" id="RU003792"/>
    </source>
</evidence>
<evidence type="ECO:0000313" key="10">
    <source>
        <dbReference type="Proteomes" id="UP000001601"/>
    </source>
</evidence>
<dbReference type="RefSeq" id="WP_009779256.1">
    <property type="nucleotide sequence ID" value="NZ_CH672395.1"/>
</dbReference>
<dbReference type="InterPro" id="IPR020103">
    <property type="entry name" value="PsdUridine_synth_cat_dom_sf"/>
</dbReference>
<dbReference type="EMBL" id="AANC01000002">
    <property type="protein sequence ID" value="EAQ50229.1"/>
    <property type="molecule type" value="Genomic_DNA"/>
</dbReference>
<dbReference type="PIRSF" id="PIRSF001430">
    <property type="entry name" value="tRNA_psdUrid_synth"/>
    <property type="match status" value="1"/>
</dbReference>
<comment type="function">
    <text evidence="4">Formation of pseudouridine at positions 38, 39 and 40 in the anticodon stem and loop of transfer RNAs.</text>
</comment>
<evidence type="ECO:0000256" key="2">
    <source>
        <dbReference type="ARBA" id="ARBA00022694"/>
    </source>
</evidence>
<feature type="domain" description="Pseudouridine synthase I TruA alpha/beta" evidence="8">
    <location>
        <begin position="152"/>
        <end position="254"/>
    </location>
</feature>
<comment type="caution">
    <text evidence="9">The sequence shown here is derived from an EMBL/GenBank/DDBJ whole genome shotgun (WGS) entry which is preliminary data.</text>
</comment>
<reference evidence="9 10" key="1">
    <citation type="journal article" date="2007" name="Nature">
        <title>Light stimulates growth of proteorhodopsin-containing marine Flavobacteria.</title>
        <authorList>
            <person name="Gomez-Consarnau L."/>
            <person name="Gonzalez J.M."/>
            <person name="Coll-Llado M."/>
            <person name="Gourdon P."/>
            <person name="Pascher T."/>
            <person name="Neutze R."/>
            <person name="Pedros-Alio C."/>
            <person name="Pinhassi J."/>
        </authorList>
    </citation>
    <scope>NUCLEOTIDE SEQUENCE [LARGE SCALE GENOMIC DNA]</scope>
    <source>
        <strain evidence="9 10">MED217</strain>
    </source>
</reference>
<dbReference type="eggNOG" id="COG0101">
    <property type="taxonomic scope" value="Bacteria"/>
</dbReference>
<dbReference type="GO" id="GO:0003723">
    <property type="term" value="F:RNA binding"/>
    <property type="evidence" value="ECO:0007669"/>
    <property type="project" value="InterPro"/>
</dbReference>
<comment type="catalytic activity">
    <reaction evidence="4 7">
        <text>uridine(38/39/40) in tRNA = pseudouridine(38/39/40) in tRNA</text>
        <dbReference type="Rhea" id="RHEA:22376"/>
        <dbReference type="Rhea" id="RHEA-COMP:10085"/>
        <dbReference type="Rhea" id="RHEA-COMP:10087"/>
        <dbReference type="ChEBI" id="CHEBI:65314"/>
        <dbReference type="ChEBI" id="CHEBI:65315"/>
        <dbReference type="EC" id="5.4.99.12"/>
    </reaction>
</comment>
<dbReference type="InterPro" id="IPR020097">
    <property type="entry name" value="PsdUridine_synth_TruA_a/b_dom"/>
</dbReference>
<dbReference type="GO" id="GO:0160147">
    <property type="term" value="F:tRNA pseudouridine(38-40) synthase activity"/>
    <property type="evidence" value="ECO:0007669"/>
    <property type="project" value="UniProtKB-EC"/>
</dbReference>
<accession>A3XJP2</accession>
<evidence type="ECO:0000256" key="5">
    <source>
        <dbReference type="PIRSR" id="PIRSR001430-1"/>
    </source>
</evidence>